<dbReference type="RefSeq" id="WP_120246213.1">
    <property type="nucleotide sequence ID" value="NZ_RAPO01000004.1"/>
</dbReference>
<keyword evidence="4" id="KW-1185">Reference proteome</keyword>
<reference evidence="3 4" key="1">
    <citation type="submission" date="2018-09" db="EMBL/GenBank/DDBJ databases">
        <title>Genomic Encyclopedia of Archaeal and Bacterial Type Strains, Phase II (KMG-II): from individual species to whole genera.</title>
        <authorList>
            <person name="Goeker M."/>
        </authorList>
    </citation>
    <scope>NUCLEOTIDE SEQUENCE [LARGE SCALE GENOMIC DNA]</scope>
    <source>
        <strain evidence="3 4">DSM 13151</strain>
    </source>
</reference>
<sequence>MEHNIGSTDRNVRAVGGAVLAVLGIAILIGALEFGTAAGAVALLIGAVLLGTALTRTCLAYRLLGVDTCETA</sequence>
<keyword evidence="1" id="KW-0812">Transmembrane</keyword>
<evidence type="ECO:0000256" key="1">
    <source>
        <dbReference type="SAM" id="Phobius"/>
    </source>
</evidence>
<protein>
    <recommendedName>
        <fullName evidence="2">Inner membrane protein YgaP-like transmembrane domain-containing protein</fullName>
    </recommendedName>
</protein>
<dbReference type="Proteomes" id="UP000283805">
    <property type="component" value="Unassembled WGS sequence"/>
</dbReference>
<organism evidence="3 4">
    <name type="scientific">Halopiger aswanensis</name>
    <dbReference type="NCBI Taxonomy" id="148449"/>
    <lineage>
        <taxon>Archaea</taxon>
        <taxon>Methanobacteriati</taxon>
        <taxon>Methanobacteriota</taxon>
        <taxon>Stenosarchaea group</taxon>
        <taxon>Halobacteria</taxon>
        <taxon>Halobacteriales</taxon>
        <taxon>Natrialbaceae</taxon>
        <taxon>Halopiger</taxon>
    </lineage>
</organism>
<keyword evidence="1" id="KW-1133">Transmembrane helix</keyword>
<feature type="transmembrane region" description="Helical" evidence="1">
    <location>
        <begin position="37"/>
        <end position="55"/>
    </location>
</feature>
<keyword evidence="1" id="KW-0472">Membrane</keyword>
<evidence type="ECO:0000259" key="2">
    <source>
        <dbReference type="Pfam" id="PF11127"/>
    </source>
</evidence>
<accession>A0A3R7ECK4</accession>
<evidence type="ECO:0000313" key="4">
    <source>
        <dbReference type="Proteomes" id="UP000283805"/>
    </source>
</evidence>
<dbReference type="Pfam" id="PF11127">
    <property type="entry name" value="YgaP-like_TM"/>
    <property type="match status" value="1"/>
</dbReference>
<gene>
    <name evidence="3" type="ORF">ATJ93_3875</name>
</gene>
<feature type="transmembrane region" description="Helical" evidence="1">
    <location>
        <begin position="12"/>
        <end position="31"/>
    </location>
</feature>
<dbReference type="InterPro" id="IPR021309">
    <property type="entry name" value="YgaP-like_TM"/>
</dbReference>
<evidence type="ECO:0000313" key="3">
    <source>
        <dbReference type="EMBL" id="RKD89053.1"/>
    </source>
</evidence>
<dbReference type="EMBL" id="RAPO01000004">
    <property type="protein sequence ID" value="RKD89053.1"/>
    <property type="molecule type" value="Genomic_DNA"/>
</dbReference>
<feature type="domain" description="Inner membrane protein YgaP-like transmembrane" evidence="2">
    <location>
        <begin position="1"/>
        <end position="71"/>
    </location>
</feature>
<dbReference type="AlphaFoldDB" id="A0A3R7ECK4"/>
<name>A0A3R7ECK4_9EURY</name>
<proteinExistence type="predicted"/>
<comment type="caution">
    <text evidence="3">The sequence shown here is derived from an EMBL/GenBank/DDBJ whole genome shotgun (WGS) entry which is preliminary data.</text>
</comment>